<dbReference type="Proteomes" id="UP001179121">
    <property type="component" value="Chromosome"/>
</dbReference>
<sequence length="51" mass="6060">MRFFVDQRLVYHNIGHLHSEDSRAVAQAWQQLAASIVTELREKDEERFHHG</sequence>
<name>A0AA86MX01_9BACT</name>
<protein>
    <submittedName>
        <fullName evidence="1">Uncharacterized protein</fullName>
    </submittedName>
</protein>
<proteinExistence type="predicted"/>
<organism evidence="1 2">
    <name type="scientific">Nitrospira tepida</name>
    <dbReference type="NCBI Taxonomy" id="2973512"/>
    <lineage>
        <taxon>Bacteria</taxon>
        <taxon>Pseudomonadati</taxon>
        <taxon>Nitrospirota</taxon>
        <taxon>Nitrospiria</taxon>
        <taxon>Nitrospirales</taxon>
        <taxon>Nitrospiraceae</taxon>
        <taxon>Nitrospira</taxon>
    </lineage>
</organism>
<keyword evidence="2" id="KW-1185">Reference proteome</keyword>
<dbReference type="KEGG" id="nti:DNFV4_01058"/>
<dbReference type="RefSeq" id="WP_289267611.1">
    <property type="nucleotide sequence ID" value="NZ_OX365700.1"/>
</dbReference>
<reference evidence="1" key="1">
    <citation type="submission" date="2022-10" db="EMBL/GenBank/DDBJ databases">
        <authorList>
            <person name="Koch H."/>
        </authorList>
    </citation>
    <scope>NUCLEOTIDE SEQUENCE</scope>
    <source>
        <strain evidence="1">DNF</strain>
    </source>
</reference>
<dbReference type="EMBL" id="OX365700">
    <property type="protein sequence ID" value="CAI4030630.1"/>
    <property type="molecule type" value="Genomic_DNA"/>
</dbReference>
<gene>
    <name evidence="1" type="ORF">DNFV4_01058</name>
</gene>
<evidence type="ECO:0000313" key="1">
    <source>
        <dbReference type="EMBL" id="CAI4030630.1"/>
    </source>
</evidence>
<accession>A0AA86MX01</accession>
<dbReference type="AlphaFoldDB" id="A0AA86MX01"/>
<evidence type="ECO:0000313" key="2">
    <source>
        <dbReference type="Proteomes" id="UP001179121"/>
    </source>
</evidence>